<dbReference type="InterPro" id="IPR012675">
    <property type="entry name" value="Beta-grasp_dom_sf"/>
</dbReference>
<gene>
    <name evidence="1" type="ORF">BCL67_10441</name>
</gene>
<dbReference type="Proteomes" id="UP000238217">
    <property type="component" value="Unassembled WGS sequence"/>
</dbReference>
<dbReference type="AlphaFoldDB" id="A0A2T0YQW7"/>
<accession>A0A2T0YQW7</accession>
<dbReference type="InterPro" id="IPR003749">
    <property type="entry name" value="ThiS/MoaD-like"/>
</dbReference>
<protein>
    <submittedName>
        <fullName evidence="1">Sulfur carrier protein</fullName>
    </submittedName>
</protein>
<sequence>MLTVRINEEPVTLPEDATVVDAVAQTTGRSLNPDGTPADGGRLGVAVALDAAVVPRSRWSATTLTGGEDLEIVTAVQGG</sequence>
<comment type="caution">
    <text evidence="1">The sequence shown here is derived from an EMBL/GenBank/DDBJ whole genome shotgun (WGS) entry which is preliminary data.</text>
</comment>
<dbReference type="Gene3D" id="3.10.20.30">
    <property type="match status" value="1"/>
</dbReference>
<name>A0A2T0YQW7_9MICC</name>
<dbReference type="RefSeq" id="WP_106122181.1">
    <property type="nucleotide sequence ID" value="NZ_PVTY01000004.1"/>
</dbReference>
<evidence type="ECO:0000313" key="1">
    <source>
        <dbReference type="EMBL" id="PRZ17693.1"/>
    </source>
</evidence>
<evidence type="ECO:0000313" key="2">
    <source>
        <dbReference type="Proteomes" id="UP000238217"/>
    </source>
</evidence>
<dbReference type="InterPro" id="IPR010035">
    <property type="entry name" value="Thi_S"/>
</dbReference>
<organism evidence="1 2">
    <name type="scientific">Nesterenkonia sandarakina</name>
    <dbReference type="NCBI Taxonomy" id="272918"/>
    <lineage>
        <taxon>Bacteria</taxon>
        <taxon>Bacillati</taxon>
        <taxon>Actinomycetota</taxon>
        <taxon>Actinomycetes</taxon>
        <taxon>Micrococcales</taxon>
        <taxon>Micrococcaceae</taxon>
        <taxon>Nesterenkonia</taxon>
    </lineage>
</organism>
<dbReference type="InterPro" id="IPR016155">
    <property type="entry name" value="Mopterin_synth/thiamin_S_b"/>
</dbReference>
<keyword evidence="2" id="KW-1185">Reference proteome</keyword>
<dbReference type="NCBIfam" id="TIGR01683">
    <property type="entry name" value="thiS"/>
    <property type="match status" value="1"/>
</dbReference>
<dbReference type="Pfam" id="PF02597">
    <property type="entry name" value="ThiS"/>
    <property type="match status" value="1"/>
</dbReference>
<reference evidence="1 2" key="1">
    <citation type="submission" date="2018-03" db="EMBL/GenBank/DDBJ databases">
        <title>Comparative analysis of microorganisms from saline springs in Andes Mountain Range, Colombia.</title>
        <authorList>
            <person name="Rubin E."/>
        </authorList>
    </citation>
    <scope>NUCLEOTIDE SEQUENCE [LARGE SCALE GENOMIC DNA]</scope>
    <source>
        <strain evidence="1 2">CG 35</strain>
    </source>
</reference>
<proteinExistence type="predicted"/>
<dbReference type="OrthoDB" id="163636at2"/>
<dbReference type="EMBL" id="PVTY01000004">
    <property type="protein sequence ID" value="PRZ17693.1"/>
    <property type="molecule type" value="Genomic_DNA"/>
</dbReference>
<dbReference type="SUPFAM" id="SSF54285">
    <property type="entry name" value="MoaD/ThiS"/>
    <property type="match status" value="1"/>
</dbReference>